<dbReference type="PANTHER" id="PTHR30471">
    <property type="entry name" value="DNA REPAIR PROTEIN RADC"/>
    <property type="match status" value="1"/>
</dbReference>
<gene>
    <name evidence="8" type="ORF">ABFV83_15930</name>
</gene>
<dbReference type="InterPro" id="IPR020891">
    <property type="entry name" value="UPF0758_CS"/>
</dbReference>
<dbReference type="AlphaFoldDB" id="A0AAU7PM38"/>
<dbReference type="PROSITE" id="PS50249">
    <property type="entry name" value="MPN"/>
    <property type="match status" value="1"/>
</dbReference>
<reference evidence="8" key="1">
    <citation type="submission" date="2024-06" db="EMBL/GenBank/DDBJ databases">
        <title>Lacrimispora cavernae sp. nov., a novel anaerobe isolated from bat guano pile inside a cave.</title>
        <authorList>
            <person name="Miller S.L."/>
            <person name="Lu N."/>
            <person name="King J."/>
            <person name="Sankaranarayanan K."/>
            <person name="Lawson P.A."/>
        </authorList>
    </citation>
    <scope>NUCLEOTIDE SEQUENCE</scope>
    <source>
        <strain evidence="8">BS-2</strain>
    </source>
</reference>
<evidence type="ECO:0000256" key="5">
    <source>
        <dbReference type="ARBA" id="ARBA00022833"/>
    </source>
</evidence>
<proteinExistence type="inferred from homology"/>
<sequence>MKNATQEEKVIGMMKRPIPKKRVGIIKLKMIREGTAVYGTERFHEAKEAADMVRHLFEYSDREMMMVMSLDSAMTPIALEIVAVGGLSSCGIDPRDLFKHAILSNASKIICFHNHPSGEPMPSREDSLITGRIKEAGVLLGIELLDHIVIGSEGRYVSFREERIEPFGIGGVA</sequence>
<evidence type="ECO:0000256" key="6">
    <source>
        <dbReference type="ARBA" id="ARBA00023049"/>
    </source>
</evidence>
<dbReference type="RefSeq" id="WP_349945214.1">
    <property type="nucleotide sequence ID" value="NZ_CP157940.1"/>
</dbReference>
<dbReference type="InterPro" id="IPR001405">
    <property type="entry name" value="UPF0758"/>
</dbReference>
<dbReference type="GO" id="GO:0008237">
    <property type="term" value="F:metallopeptidase activity"/>
    <property type="evidence" value="ECO:0007669"/>
    <property type="project" value="UniProtKB-KW"/>
</dbReference>
<protein>
    <submittedName>
        <fullName evidence="8">JAB domain-containing protein</fullName>
    </submittedName>
</protein>
<evidence type="ECO:0000256" key="3">
    <source>
        <dbReference type="ARBA" id="ARBA00022723"/>
    </source>
</evidence>
<dbReference type="InterPro" id="IPR037518">
    <property type="entry name" value="MPN"/>
</dbReference>
<dbReference type="PROSITE" id="PS01302">
    <property type="entry name" value="UPF0758"/>
    <property type="match status" value="1"/>
</dbReference>
<dbReference type="GO" id="GO:0046872">
    <property type="term" value="F:metal ion binding"/>
    <property type="evidence" value="ECO:0007669"/>
    <property type="project" value="UniProtKB-KW"/>
</dbReference>
<dbReference type="PANTHER" id="PTHR30471:SF3">
    <property type="entry name" value="UPF0758 PROTEIN YEES-RELATED"/>
    <property type="match status" value="1"/>
</dbReference>
<keyword evidence="4" id="KW-0378">Hydrolase</keyword>
<dbReference type="InterPro" id="IPR025657">
    <property type="entry name" value="RadC_JAB"/>
</dbReference>
<evidence type="ECO:0000256" key="4">
    <source>
        <dbReference type="ARBA" id="ARBA00022801"/>
    </source>
</evidence>
<dbReference type="EMBL" id="CP157940">
    <property type="protein sequence ID" value="XBS53299.1"/>
    <property type="molecule type" value="Genomic_DNA"/>
</dbReference>
<comment type="similarity">
    <text evidence="1">Belongs to the UPF0758 family.</text>
</comment>
<dbReference type="GO" id="GO:0006508">
    <property type="term" value="P:proteolysis"/>
    <property type="evidence" value="ECO:0007669"/>
    <property type="project" value="UniProtKB-KW"/>
</dbReference>
<feature type="domain" description="MPN" evidence="7">
    <location>
        <begin position="42"/>
        <end position="165"/>
    </location>
</feature>
<evidence type="ECO:0000313" key="8">
    <source>
        <dbReference type="EMBL" id="XBS53299.1"/>
    </source>
</evidence>
<dbReference type="Pfam" id="PF04002">
    <property type="entry name" value="RadC"/>
    <property type="match status" value="1"/>
</dbReference>
<keyword evidence="5" id="KW-0862">Zinc</keyword>
<name>A0AAU7PM38_9FIRM</name>
<accession>A0AAU7PM38</accession>
<evidence type="ECO:0000256" key="1">
    <source>
        <dbReference type="ARBA" id="ARBA00010243"/>
    </source>
</evidence>
<dbReference type="Gene3D" id="3.40.140.10">
    <property type="entry name" value="Cytidine Deaminase, domain 2"/>
    <property type="match status" value="1"/>
</dbReference>
<evidence type="ECO:0000259" key="7">
    <source>
        <dbReference type="PROSITE" id="PS50249"/>
    </source>
</evidence>
<keyword evidence="6" id="KW-0482">Metalloprotease</keyword>
<keyword evidence="2" id="KW-0645">Protease</keyword>
<evidence type="ECO:0000256" key="2">
    <source>
        <dbReference type="ARBA" id="ARBA00022670"/>
    </source>
</evidence>
<keyword evidence="3" id="KW-0479">Metal-binding</keyword>
<dbReference type="CDD" id="cd08071">
    <property type="entry name" value="MPN_DUF2466"/>
    <property type="match status" value="1"/>
</dbReference>
<organism evidence="8">
    <name type="scientific">Lacrimispora sp. BS-2</name>
    <dbReference type="NCBI Taxonomy" id="3151850"/>
    <lineage>
        <taxon>Bacteria</taxon>
        <taxon>Bacillati</taxon>
        <taxon>Bacillota</taxon>
        <taxon>Clostridia</taxon>
        <taxon>Lachnospirales</taxon>
        <taxon>Lachnospiraceae</taxon>
        <taxon>Lacrimispora</taxon>
    </lineage>
</organism>